<evidence type="ECO:0000313" key="1">
    <source>
        <dbReference type="EMBL" id="APC49596.1"/>
    </source>
</evidence>
<name>A0AAC9J0Z7_VIRHA</name>
<protein>
    <submittedName>
        <fullName evidence="1">Uncharacterized protein</fullName>
    </submittedName>
</protein>
<dbReference type="RefSeq" id="WP_071649602.1">
    <property type="nucleotide sequence ID" value="NZ_CP017962.1"/>
</dbReference>
<organism evidence="1 2">
    <name type="scientific">Virgibacillus halodenitrificans</name>
    <name type="common">Bacillus halodenitrificans</name>
    <dbReference type="NCBI Taxonomy" id="1482"/>
    <lineage>
        <taxon>Bacteria</taxon>
        <taxon>Bacillati</taxon>
        <taxon>Bacillota</taxon>
        <taxon>Bacilli</taxon>
        <taxon>Bacillales</taxon>
        <taxon>Bacillaceae</taxon>
        <taxon>Virgibacillus</taxon>
    </lineage>
</organism>
<dbReference type="Proteomes" id="UP000182945">
    <property type="component" value="Chromosome"/>
</dbReference>
<proteinExistence type="predicted"/>
<dbReference type="GeneID" id="71515910"/>
<gene>
    <name evidence="1" type="ORF">BME96_15970</name>
</gene>
<reference evidence="1 2" key="1">
    <citation type="submission" date="2016-11" db="EMBL/GenBank/DDBJ databases">
        <title>Complete genome sequencing of Virgibacillus halodenitrificans PDB-F2.</title>
        <authorList>
            <person name="Sun Z."/>
            <person name="Zhou Y."/>
            <person name="Li H."/>
        </authorList>
    </citation>
    <scope>NUCLEOTIDE SEQUENCE [LARGE SCALE GENOMIC DNA]</scope>
    <source>
        <strain evidence="1 2">PDB-F2</strain>
    </source>
</reference>
<dbReference type="AlphaFoldDB" id="A0AAC9J0Z7"/>
<sequence length="251" mass="29417">MSNGELTLIPISNIQMITKSEVHLPSKNALRELKTLTPIPSILIYLYKWNGELFYVTDFHEIALQKKYNSNAVVNAQIISPDSRDDIVYLTLRNTITNKVGIQKLNQFRFDLVNQLENADLQSIQDRTGFTMKQILQFSFHEEMTKRGKLYAEKARDLTMMNKIWSSSILCKKAPHIRKHLEFMRIDGSLTSFQLYFIEKYARSVTMPFHKKKNVYEEQIYLLLSQKEPREQRLFNEVEYWGMVGRPPSAA</sequence>
<accession>A0AAC9J0Z7</accession>
<dbReference type="KEGG" id="vhl:BME96_15970"/>
<dbReference type="EMBL" id="CP017962">
    <property type="protein sequence ID" value="APC49596.1"/>
    <property type="molecule type" value="Genomic_DNA"/>
</dbReference>
<evidence type="ECO:0000313" key="2">
    <source>
        <dbReference type="Proteomes" id="UP000182945"/>
    </source>
</evidence>